<organism evidence="2 3">
    <name type="scientific">Lysinibacillus mangiferihumi</name>
    <dbReference type="NCBI Taxonomy" id="1130819"/>
    <lineage>
        <taxon>Bacteria</taxon>
        <taxon>Bacillati</taxon>
        <taxon>Bacillota</taxon>
        <taxon>Bacilli</taxon>
        <taxon>Bacillales</taxon>
        <taxon>Bacillaceae</taxon>
        <taxon>Lysinibacillus</taxon>
    </lineage>
</organism>
<keyword evidence="1" id="KW-1133">Transmembrane helix</keyword>
<evidence type="ECO:0000313" key="2">
    <source>
        <dbReference type="EMBL" id="TKI67708.1"/>
    </source>
</evidence>
<name>A0A4U2Z128_9BACI</name>
<evidence type="ECO:0000313" key="3">
    <source>
        <dbReference type="Proteomes" id="UP000308744"/>
    </source>
</evidence>
<comment type="caution">
    <text evidence="2">The sequence shown here is derived from an EMBL/GenBank/DDBJ whole genome shotgun (WGS) entry which is preliminary data.</text>
</comment>
<evidence type="ECO:0000256" key="1">
    <source>
        <dbReference type="SAM" id="Phobius"/>
    </source>
</evidence>
<feature type="transmembrane region" description="Helical" evidence="1">
    <location>
        <begin position="7"/>
        <end position="27"/>
    </location>
</feature>
<dbReference type="AlphaFoldDB" id="A0A4U2Z128"/>
<keyword evidence="3" id="KW-1185">Reference proteome</keyword>
<dbReference type="Proteomes" id="UP000308744">
    <property type="component" value="Unassembled WGS sequence"/>
</dbReference>
<keyword evidence="1" id="KW-0812">Transmembrane</keyword>
<gene>
    <name evidence="2" type="ORF">FC756_12550</name>
</gene>
<keyword evidence="1" id="KW-0472">Membrane</keyword>
<accession>A0A4U2Z128</accession>
<protein>
    <submittedName>
        <fullName evidence="2">Uncharacterized protein</fullName>
    </submittedName>
</protein>
<proteinExistence type="predicted"/>
<dbReference type="RefSeq" id="WP_107896823.1">
    <property type="nucleotide sequence ID" value="NZ_PYWM01000025.1"/>
</dbReference>
<sequence>MIKNSLYTLFKGTMVVVIVTFSILGVFTENTVANEYPDDEEVLALIEESLELIYEKGIITDNNGYFWGYDKEIFVKNLKKYDGYEEIIQAFENKNLFVDIKQADVSIHSKIETRAVACGWHLLRPTAEYRAAHNSCLSKGLKEHFGLVSSLSTLANLIFDKKFKLAASHILKLGIRSNIAGAVVTIGFIQSKCAEEMDKKFPGKSNCE</sequence>
<dbReference type="EMBL" id="SZPU01000044">
    <property type="protein sequence ID" value="TKI67708.1"/>
    <property type="molecule type" value="Genomic_DNA"/>
</dbReference>
<reference evidence="2 3" key="1">
    <citation type="submission" date="2019-04" db="EMBL/GenBank/DDBJ databases">
        <title>Lysinibacillus genome sequencing.</title>
        <authorList>
            <person name="Dunlap C."/>
        </authorList>
    </citation>
    <scope>NUCLEOTIDE SEQUENCE [LARGE SCALE GENOMIC DNA]</scope>
    <source>
        <strain evidence="2 3">CCTCC AB 2010389</strain>
    </source>
</reference>